<evidence type="ECO:0000313" key="3">
    <source>
        <dbReference type="EMBL" id="CAK9055978.1"/>
    </source>
</evidence>
<protein>
    <submittedName>
        <fullName evidence="3">Uncharacterized protein</fullName>
    </submittedName>
</protein>
<reference evidence="3 4" key="1">
    <citation type="submission" date="2024-02" db="EMBL/GenBank/DDBJ databases">
        <authorList>
            <person name="Chen Y."/>
            <person name="Shah S."/>
            <person name="Dougan E. K."/>
            <person name="Thang M."/>
            <person name="Chan C."/>
        </authorList>
    </citation>
    <scope>NUCLEOTIDE SEQUENCE [LARGE SCALE GENOMIC DNA]</scope>
</reference>
<evidence type="ECO:0000313" key="4">
    <source>
        <dbReference type="Proteomes" id="UP001642464"/>
    </source>
</evidence>
<feature type="compositionally biased region" description="Basic and acidic residues" evidence="1">
    <location>
        <begin position="21"/>
        <end position="37"/>
    </location>
</feature>
<feature type="non-terminal residue" evidence="3">
    <location>
        <position position="1"/>
    </location>
</feature>
<evidence type="ECO:0000256" key="1">
    <source>
        <dbReference type="SAM" id="MobiDB-lite"/>
    </source>
</evidence>
<sequence>EAPGGRFLRLPTWLPTQRRTKPGERLRTESAECRQQRGGDASMGIKLKKNLASVTALLRRATGGSPR</sequence>
<dbReference type="Proteomes" id="UP001642464">
    <property type="component" value="Unassembled WGS sequence"/>
</dbReference>
<dbReference type="EMBL" id="CAXAMM010024780">
    <property type="protein sequence ID" value="CAK9055978.1"/>
    <property type="molecule type" value="Genomic_DNA"/>
</dbReference>
<name>A0ABP0MWU1_9DINO</name>
<evidence type="ECO:0000313" key="2">
    <source>
        <dbReference type="EMBL" id="CAK9053518.1"/>
    </source>
</evidence>
<keyword evidence="4" id="KW-1185">Reference proteome</keyword>
<comment type="caution">
    <text evidence="3">The sequence shown here is derived from an EMBL/GenBank/DDBJ whole genome shotgun (WGS) entry which is preliminary data.</text>
</comment>
<feature type="non-terminal residue" evidence="3">
    <location>
        <position position="67"/>
    </location>
</feature>
<accession>A0ABP0MWU1</accession>
<dbReference type="EMBL" id="CAXAMM010023336">
    <property type="protein sequence ID" value="CAK9053518.1"/>
    <property type="molecule type" value="Genomic_DNA"/>
</dbReference>
<proteinExistence type="predicted"/>
<gene>
    <name evidence="2" type="ORF">SCF082_LOCUS29149</name>
    <name evidence="3" type="ORF">SCF082_LOCUS30215</name>
</gene>
<feature type="region of interest" description="Disordered" evidence="1">
    <location>
        <begin position="19"/>
        <end position="40"/>
    </location>
</feature>
<organism evidence="3 4">
    <name type="scientific">Durusdinium trenchii</name>
    <dbReference type="NCBI Taxonomy" id="1381693"/>
    <lineage>
        <taxon>Eukaryota</taxon>
        <taxon>Sar</taxon>
        <taxon>Alveolata</taxon>
        <taxon>Dinophyceae</taxon>
        <taxon>Suessiales</taxon>
        <taxon>Symbiodiniaceae</taxon>
        <taxon>Durusdinium</taxon>
    </lineage>
</organism>